<dbReference type="SMART" id="SM00935">
    <property type="entry name" value="OmpH"/>
    <property type="match status" value="1"/>
</dbReference>
<protein>
    <submittedName>
        <fullName evidence="4">Periplasmic chaperone for outer membrane protein Skp</fullName>
    </submittedName>
</protein>
<dbReference type="InterPro" id="IPR005632">
    <property type="entry name" value="Chaperone_Skp"/>
</dbReference>
<dbReference type="RefSeq" id="WP_075757132.1">
    <property type="nucleotide sequence ID" value="NZ_LT608335.1"/>
</dbReference>
<sequence>MFKDKKVAKMVAVAVVAVFLLGIFGLAISQSATGYAASAGTSSNIGKVNRALVLQQLPDLTQARETLDAELAQAQKDFDAKTANMSAKEKQDYYNQTMQRLQLKEQELLAPIHDKIDAAIKSVADAKGVAVVFDVNNVVYGGQDLTADVVKKLTGK</sequence>
<dbReference type="PANTHER" id="PTHR35089">
    <property type="entry name" value="CHAPERONE PROTEIN SKP"/>
    <property type="match status" value="1"/>
</dbReference>
<feature type="coiled-coil region" evidence="3">
    <location>
        <begin position="57"/>
        <end position="91"/>
    </location>
</feature>
<evidence type="ECO:0000256" key="2">
    <source>
        <dbReference type="ARBA" id="ARBA00022729"/>
    </source>
</evidence>
<evidence type="ECO:0000256" key="1">
    <source>
        <dbReference type="ARBA" id="ARBA00009091"/>
    </source>
</evidence>
<evidence type="ECO:0000313" key="4">
    <source>
        <dbReference type="EMBL" id="SCM83576.1"/>
    </source>
</evidence>
<gene>
    <name evidence="4" type="primary">skp</name>
    <name evidence="4" type="ORF">KL86SPO_70434</name>
</gene>
<dbReference type="GO" id="GO:0051082">
    <property type="term" value="F:unfolded protein binding"/>
    <property type="evidence" value="ECO:0007669"/>
    <property type="project" value="InterPro"/>
</dbReference>
<dbReference type="AlphaFoldDB" id="A0A212M1D8"/>
<proteinExistence type="inferred from homology"/>
<accession>A0A212M1D8</accession>
<keyword evidence="2" id="KW-0732">Signal</keyword>
<dbReference type="Pfam" id="PF03938">
    <property type="entry name" value="OmpH"/>
    <property type="match status" value="1"/>
</dbReference>
<name>A0A212M1D8_9FIRM</name>
<organism evidence="4">
    <name type="scientific">uncultured Sporomusa sp</name>
    <dbReference type="NCBI Taxonomy" id="307249"/>
    <lineage>
        <taxon>Bacteria</taxon>
        <taxon>Bacillati</taxon>
        <taxon>Bacillota</taxon>
        <taxon>Negativicutes</taxon>
        <taxon>Selenomonadales</taxon>
        <taxon>Sporomusaceae</taxon>
        <taxon>Sporomusa</taxon>
        <taxon>environmental samples</taxon>
    </lineage>
</organism>
<dbReference type="SUPFAM" id="SSF111384">
    <property type="entry name" value="OmpH-like"/>
    <property type="match status" value="1"/>
</dbReference>
<dbReference type="EMBL" id="FMJE01000007">
    <property type="protein sequence ID" value="SCM83576.1"/>
    <property type="molecule type" value="Genomic_DNA"/>
</dbReference>
<comment type="similarity">
    <text evidence="1">Belongs to the Skp family.</text>
</comment>
<dbReference type="GO" id="GO:0005829">
    <property type="term" value="C:cytosol"/>
    <property type="evidence" value="ECO:0007669"/>
    <property type="project" value="TreeGrafter"/>
</dbReference>
<reference evidence="4" key="1">
    <citation type="submission" date="2016-08" db="EMBL/GenBank/DDBJ databases">
        <authorList>
            <person name="Seilhamer J.J."/>
        </authorList>
    </citation>
    <scope>NUCLEOTIDE SEQUENCE</scope>
    <source>
        <strain evidence="4">86</strain>
    </source>
</reference>
<evidence type="ECO:0000256" key="3">
    <source>
        <dbReference type="SAM" id="Coils"/>
    </source>
</evidence>
<keyword evidence="3" id="KW-0175">Coiled coil</keyword>
<dbReference type="GO" id="GO:0050821">
    <property type="term" value="P:protein stabilization"/>
    <property type="evidence" value="ECO:0007669"/>
    <property type="project" value="TreeGrafter"/>
</dbReference>
<dbReference type="Gene3D" id="3.30.910.20">
    <property type="entry name" value="Skp domain"/>
    <property type="match status" value="1"/>
</dbReference>
<dbReference type="InterPro" id="IPR024930">
    <property type="entry name" value="Skp_dom_sf"/>
</dbReference>
<dbReference type="PANTHER" id="PTHR35089:SF1">
    <property type="entry name" value="CHAPERONE PROTEIN SKP"/>
    <property type="match status" value="1"/>
</dbReference>